<dbReference type="EMBL" id="KQ971312">
    <property type="protein sequence ID" value="KYB29157.1"/>
    <property type="molecule type" value="Genomic_DNA"/>
</dbReference>
<evidence type="ECO:0000313" key="1">
    <source>
        <dbReference type="EMBL" id="KYB29157.1"/>
    </source>
</evidence>
<sequence length="79" mass="8878">MCGLGQKEETALASFNGIYLVFYEHIAGQYLWTYENRVNASRISLEEVETNPQLKALRFPLTVLGSSRLGVNLIKKLSS</sequence>
<reference evidence="1 2" key="2">
    <citation type="journal article" date="2010" name="Nucleic Acids Res.">
        <title>BeetleBase in 2010: revisions to provide comprehensive genomic information for Tribolium castaneum.</title>
        <authorList>
            <person name="Kim H.S."/>
            <person name="Murphy T."/>
            <person name="Xia J."/>
            <person name="Caragea D."/>
            <person name="Park Y."/>
            <person name="Beeman R.W."/>
            <person name="Lorenzen M.D."/>
            <person name="Butcher S."/>
            <person name="Manak J.R."/>
            <person name="Brown S.J."/>
        </authorList>
    </citation>
    <scope>GENOME REANNOTATION</scope>
    <source>
        <strain evidence="1 2">Georgia GA2</strain>
    </source>
</reference>
<accession>A0A139WMT6</accession>
<reference evidence="1 2" key="1">
    <citation type="journal article" date="2008" name="Nature">
        <title>The genome of the model beetle and pest Tribolium castaneum.</title>
        <authorList>
            <consortium name="Tribolium Genome Sequencing Consortium"/>
            <person name="Richards S."/>
            <person name="Gibbs R.A."/>
            <person name="Weinstock G.M."/>
            <person name="Brown S.J."/>
            <person name="Denell R."/>
            <person name="Beeman R.W."/>
            <person name="Gibbs R."/>
            <person name="Beeman R.W."/>
            <person name="Brown S.J."/>
            <person name="Bucher G."/>
            <person name="Friedrich M."/>
            <person name="Grimmelikhuijzen C.J."/>
            <person name="Klingler M."/>
            <person name="Lorenzen M."/>
            <person name="Richards S."/>
            <person name="Roth S."/>
            <person name="Schroder R."/>
            <person name="Tautz D."/>
            <person name="Zdobnov E.M."/>
            <person name="Muzny D."/>
            <person name="Gibbs R.A."/>
            <person name="Weinstock G.M."/>
            <person name="Attaway T."/>
            <person name="Bell S."/>
            <person name="Buhay C.J."/>
            <person name="Chandrabose M.N."/>
            <person name="Chavez D."/>
            <person name="Clerk-Blankenburg K.P."/>
            <person name="Cree A."/>
            <person name="Dao M."/>
            <person name="Davis C."/>
            <person name="Chacko J."/>
            <person name="Dinh H."/>
            <person name="Dugan-Rocha S."/>
            <person name="Fowler G."/>
            <person name="Garner T.T."/>
            <person name="Garnes J."/>
            <person name="Gnirke A."/>
            <person name="Hawes A."/>
            <person name="Hernandez J."/>
            <person name="Hines S."/>
            <person name="Holder M."/>
            <person name="Hume J."/>
            <person name="Jhangiani S.N."/>
            <person name="Joshi V."/>
            <person name="Khan Z.M."/>
            <person name="Jackson L."/>
            <person name="Kovar C."/>
            <person name="Kowis A."/>
            <person name="Lee S."/>
            <person name="Lewis L.R."/>
            <person name="Margolis J."/>
            <person name="Morgan M."/>
            <person name="Nazareth L.V."/>
            <person name="Nguyen N."/>
            <person name="Okwuonu G."/>
            <person name="Parker D."/>
            <person name="Richards S."/>
            <person name="Ruiz S.J."/>
            <person name="Santibanez J."/>
            <person name="Savard J."/>
            <person name="Scherer S.E."/>
            <person name="Schneider B."/>
            <person name="Sodergren E."/>
            <person name="Tautz D."/>
            <person name="Vattahil S."/>
            <person name="Villasana D."/>
            <person name="White C.S."/>
            <person name="Wright R."/>
            <person name="Park Y."/>
            <person name="Beeman R.W."/>
            <person name="Lord J."/>
            <person name="Oppert B."/>
            <person name="Lorenzen M."/>
            <person name="Brown S."/>
            <person name="Wang L."/>
            <person name="Savard J."/>
            <person name="Tautz D."/>
            <person name="Richards S."/>
            <person name="Weinstock G."/>
            <person name="Gibbs R.A."/>
            <person name="Liu Y."/>
            <person name="Worley K."/>
            <person name="Weinstock G."/>
            <person name="Elsik C.G."/>
            <person name="Reese J.T."/>
            <person name="Elhaik E."/>
            <person name="Landan G."/>
            <person name="Graur D."/>
            <person name="Arensburger P."/>
            <person name="Atkinson P."/>
            <person name="Beeman R.W."/>
            <person name="Beidler J."/>
            <person name="Brown S.J."/>
            <person name="Demuth J.P."/>
            <person name="Drury D.W."/>
            <person name="Du Y.Z."/>
            <person name="Fujiwara H."/>
            <person name="Lorenzen M."/>
            <person name="Maselli V."/>
            <person name="Osanai M."/>
            <person name="Park Y."/>
            <person name="Robertson H.M."/>
            <person name="Tu Z."/>
            <person name="Wang J.J."/>
            <person name="Wang S."/>
            <person name="Richards S."/>
            <person name="Song H."/>
            <person name="Zhang L."/>
            <person name="Sodergren E."/>
            <person name="Werner D."/>
            <person name="Stanke M."/>
            <person name="Morgenstern B."/>
            <person name="Solovyev V."/>
            <person name="Kosarev P."/>
            <person name="Brown G."/>
            <person name="Chen H.C."/>
            <person name="Ermolaeva O."/>
            <person name="Hlavina W."/>
            <person name="Kapustin Y."/>
            <person name="Kiryutin B."/>
            <person name="Kitts P."/>
            <person name="Maglott D."/>
            <person name="Pruitt K."/>
            <person name="Sapojnikov V."/>
            <person name="Souvorov A."/>
            <person name="Mackey A.J."/>
            <person name="Waterhouse R.M."/>
            <person name="Wyder S."/>
            <person name="Zdobnov E.M."/>
            <person name="Zdobnov E.M."/>
            <person name="Wyder S."/>
            <person name="Kriventseva E.V."/>
            <person name="Kadowaki T."/>
            <person name="Bork P."/>
            <person name="Aranda M."/>
            <person name="Bao R."/>
            <person name="Beermann A."/>
            <person name="Berns N."/>
            <person name="Bolognesi R."/>
            <person name="Bonneton F."/>
            <person name="Bopp D."/>
            <person name="Brown S.J."/>
            <person name="Bucher G."/>
            <person name="Butts T."/>
            <person name="Chaumot A."/>
            <person name="Denell R.E."/>
            <person name="Ferrier D.E."/>
            <person name="Friedrich M."/>
            <person name="Gordon C.M."/>
            <person name="Jindra M."/>
            <person name="Klingler M."/>
            <person name="Lan Q."/>
            <person name="Lattorff H.M."/>
            <person name="Laudet V."/>
            <person name="von Levetsow C."/>
            <person name="Liu Z."/>
            <person name="Lutz R."/>
            <person name="Lynch J.A."/>
            <person name="da Fonseca R.N."/>
            <person name="Posnien N."/>
            <person name="Reuter R."/>
            <person name="Roth S."/>
            <person name="Savard J."/>
            <person name="Schinko J.B."/>
            <person name="Schmitt C."/>
            <person name="Schoppmeier M."/>
            <person name="Schroder R."/>
            <person name="Shippy T.D."/>
            <person name="Simonnet F."/>
            <person name="Marques-Souza H."/>
            <person name="Tautz D."/>
            <person name="Tomoyasu Y."/>
            <person name="Trauner J."/>
            <person name="Van der Zee M."/>
            <person name="Vervoort M."/>
            <person name="Wittkopp N."/>
            <person name="Wimmer E.A."/>
            <person name="Yang X."/>
            <person name="Jones A.K."/>
            <person name="Sattelle D.B."/>
            <person name="Ebert P.R."/>
            <person name="Nelson D."/>
            <person name="Scott J.G."/>
            <person name="Beeman R.W."/>
            <person name="Muthukrishnan S."/>
            <person name="Kramer K.J."/>
            <person name="Arakane Y."/>
            <person name="Beeman R.W."/>
            <person name="Zhu Q."/>
            <person name="Hogenkamp D."/>
            <person name="Dixit R."/>
            <person name="Oppert B."/>
            <person name="Jiang H."/>
            <person name="Zou Z."/>
            <person name="Marshall J."/>
            <person name="Elpidina E."/>
            <person name="Vinokurov K."/>
            <person name="Oppert C."/>
            <person name="Zou Z."/>
            <person name="Evans J."/>
            <person name="Lu Z."/>
            <person name="Zhao P."/>
            <person name="Sumathipala N."/>
            <person name="Altincicek B."/>
            <person name="Vilcinskas A."/>
            <person name="Williams M."/>
            <person name="Hultmark D."/>
            <person name="Hetru C."/>
            <person name="Jiang H."/>
            <person name="Grimmelikhuijzen C.J."/>
            <person name="Hauser F."/>
            <person name="Cazzamali G."/>
            <person name="Williamson M."/>
            <person name="Park Y."/>
            <person name="Li B."/>
            <person name="Tanaka Y."/>
            <person name="Predel R."/>
            <person name="Neupert S."/>
            <person name="Schachtner J."/>
            <person name="Verleyen P."/>
            <person name="Raible F."/>
            <person name="Bork P."/>
            <person name="Friedrich M."/>
            <person name="Walden K.K."/>
            <person name="Robertson H.M."/>
            <person name="Angeli S."/>
            <person name="Foret S."/>
            <person name="Bucher G."/>
            <person name="Schuetz S."/>
            <person name="Maleszka R."/>
            <person name="Wimmer E.A."/>
            <person name="Beeman R.W."/>
            <person name="Lorenzen M."/>
            <person name="Tomoyasu Y."/>
            <person name="Miller S.C."/>
            <person name="Grossmann D."/>
            <person name="Bucher G."/>
        </authorList>
    </citation>
    <scope>NUCLEOTIDE SEQUENCE [LARGE SCALE GENOMIC DNA]</scope>
    <source>
        <strain evidence="1 2">Georgia GA2</strain>
    </source>
</reference>
<dbReference type="InParanoid" id="A0A139WMT6"/>
<evidence type="ECO:0000313" key="2">
    <source>
        <dbReference type="Proteomes" id="UP000007266"/>
    </source>
</evidence>
<keyword evidence="2" id="KW-1185">Reference proteome</keyword>
<dbReference type="Proteomes" id="UP000007266">
    <property type="component" value="Linkage group 2"/>
</dbReference>
<proteinExistence type="predicted"/>
<protein>
    <submittedName>
        <fullName evidence="1">Uncharacterized protein</fullName>
    </submittedName>
</protein>
<gene>
    <name evidence="1" type="primary">AUGUSTUS-3.0.2_32105</name>
    <name evidence="1" type="ORF">TcasGA2_TC032105</name>
</gene>
<organism evidence="1 2">
    <name type="scientific">Tribolium castaneum</name>
    <name type="common">Red flour beetle</name>
    <dbReference type="NCBI Taxonomy" id="7070"/>
    <lineage>
        <taxon>Eukaryota</taxon>
        <taxon>Metazoa</taxon>
        <taxon>Ecdysozoa</taxon>
        <taxon>Arthropoda</taxon>
        <taxon>Hexapoda</taxon>
        <taxon>Insecta</taxon>
        <taxon>Pterygota</taxon>
        <taxon>Neoptera</taxon>
        <taxon>Endopterygota</taxon>
        <taxon>Coleoptera</taxon>
        <taxon>Polyphaga</taxon>
        <taxon>Cucujiformia</taxon>
        <taxon>Tenebrionidae</taxon>
        <taxon>Tenebrionidae incertae sedis</taxon>
        <taxon>Tribolium</taxon>
    </lineage>
</organism>
<dbReference type="AlphaFoldDB" id="A0A139WMT6"/>
<name>A0A139WMT6_TRICA</name>